<keyword evidence="1" id="KW-0732">Signal</keyword>
<dbReference type="Proteomes" id="UP001501578">
    <property type="component" value="Unassembled WGS sequence"/>
</dbReference>
<feature type="signal peptide" evidence="1">
    <location>
        <begin position="1"/>
        <end position="18"/>
    </location>
</feature>
<evidence type="ECO:0000259" key="2">
    <source>
        <dbReference type="Pfam" id="PF14258"/>
    </source>
</evidence>
<accession>A0ABN1PG83</accession>
<proteinExistence type="predicted"/>
<organism evidence="3 4">
    <name type="scientific">Nonomuraea longicatena</name>
    <dbReference type="NCBI Taxonomy" id="83682"/>
    <lineage>
        <taxon>Bacteria</taxon>
        <taxon>Bacillati</taxon>
        <taxon>Actinomycetota</taxon>
        <taxon>Actinomycetes</taxon>
        <taxon>Streptosporangiales</taxon>
        <taxon>Streptosporangiaceae</taxon>
        <taxon>Nonomuraea</taxon>
    </lineage>
</organism>
<evidence type="ECO:0000313" key="3">
    <source>
        <dbReference type="EMBL" id="GAA0927782.1"/>
    </source>
</evidence>
<evidence type="ECO:0000313" key="4">
    <source>
        <dbReference type="Proteomes" id="UP001501578"/>
    </source>
</evidence>
<feature type="chain" id="PRO_5046571439" evidence="1">
    <location>
        <begin position="19"/>
        <end position="366"/>
    </location>
</feature>
<gene>
    <name evidence="3" type="ORF">GCM10009560_30540</name>
</gene>
<name>A0ABN1PG83_9ACTN</name>
<dbReference type="InterPro" id="IPR025646">
    <property type="entry name" value="DUF4350"/>
</dbReference>
<evidence type="ECO:0000256" key="1">
    <source>
        <dbReference type="SAM" id="SignalP"/>
    </source>
</evidence>
<reference evidence="3 4" key="1">
    <citation type="journal article" date="2019" name="Int. J. Syst. Evol. Microbiol.">
        <title>The Global Catalogue of Microorganisms (GCM) 10K type strain sequencing project: providing services to taxonomists for standard genome sequencing and annotation.</title>
        <authorList>
            <consortium name="The Broad Institute Genomics Platform"/>
            <consortium name="The Broad Institute Genome Sequencing Center for Infectious Disease"/>
            <person name="Wu L."/>
            <person name="Ma J."/>
        </authorList>
    </citation>
    <scope>NUCLEOTIDE SEQUENCE [LARGE SCALE GENOMIC DNA]</scope>
    <source>
        <strain evidence="3 4">JCM 11136</strain>
    </source>
</reference>
<feature type="domain" description="DUF4350" evidence="2">
    <location>
        <begin position="39"/>
        <end position="201"/>
    </location>
</feature>
<dbReference type="Pfam" id="PF14258">
    <property type="entry name" value="DUF4350"/>
    <property type="match status" value="1"/>
</dbReference>
<dbReference type="EMBL" id="BAAAHQ010000013">
    <property type="protein sequence ID" value="GAA0927782.1"/>
    <property type="molecule type" value="Genomic_DNA"/>
</dbReference>
<comment type="caution">
    <text evidence="3">The sequence shown here is derived from an EMBL/GenBank/DDBJ whole genome shotgun (WGS) entry which is preliminary data.</text>
</comment>
<sequence>MWRTGRFALAVAALVALAAVGAALLAPAQGESRFLDPADTGLSGSAALAQLLRQRGVTVDRVDSVASAVAKGRDRLLLVTSTTHLSWDDLDRLAALTGDRVVVGTVAGLDRLAPGANPQGQVRERSREPDCGLPAARAAGSVHIGGYTFSGANGCYPADKGAALVSFQQPGGTTTVVGSGTFMTNGHLAEDGNAALALSLLSTEKAVTWLVDPPRPPQNLAGPGGRPLSELVPPNVPWAALSAVLAVLVAAFWRGRRLGPVVTEKLPVIVRAAETVEGRGRLYRSGRARDRAADVLRAGAIDRLTPLLGLGYGAGQQEVVAALAARTGRNPHELGSALYGPPPADDAALVALAGYLDSIERNVSEH</sequence>
<protein>
    <submittedName>
        <fullName evidence="3">DUF4350 domain-containing protein</fullName>
    </submittedName>
</protein>
<keyword evidence="4" id="KW-1185">Reference proteome</keyword>